<evidence type="ECO:0000313" key="2">
    <source>
        <dbReference type="Proteomes" id="UP000486297"/>
    </source>
</evidence>
<comment type="caution">
    <text evidence="1">The sequence shown here is derived from an EMBL/GenBank/DDBJ whole genome shotgun (WGS) entry which is preliminary data.</text>
</comment>
<dbReference type="AlphaFoldDB" id="A0A7X2KYW1"/>
<reference evidence="1" key="1">
    <citation type="journal article" name="Emerg. Infect. Dis.">
        <title>Two cases of a newly characterized neisseria species.</title>
        <authorList>
            <person name="Mustapha M."/>
            <person name="Lemos A.P.S."/>
            <person name="Harrison L.H."/>
            <person name="Vantyne D."/>
            <person name="Sacchi C.T."/>
        </authorList>
    </citation>
    <scope>NUCLEOTIDE SEQUENCE</scope>
    <source>
        <strain evidence="1">N.95.16</strain>
    </source>
</reference>
<keyword evidence="2" id="KW-1185">Reference proteome</keyword>
<evidence type="ECO:0000313" key="1">
    <source>
        <dbReference type="EMBL" id="MRN37635.1"/>
    </source>
</evidence>
<dbReference type="RefSeq" id="WP_095501627.1">
    <property type="nucleotide sequence ID" value="NZ_WJXO01000001.1"/>
</dbReference>
<accession>A0A7X2KYW1</accession>
<dbReference type="Proteomes" id="UP000486297">
    <property type="component" value="Unassembled WGS sequence"/>
</dbReference>
<gene>
    <name evidence="1" type="ORF">GJU80_03800</name>
</gene>
<sequence length="69" mass="7882">MKAILFFLLFDISGGKLTLVEGKHLVFHSYEECQKVSKSMASSLDWKKKGYKSFSTCIPQEAFDEEPTM</sequence>
<proteinExistence type="predicted"/>
<protein>
    <submittedName>
        <fullName evidence="1">Uncharacterized protein</fullName>
    </submittedName>
</protein>
<organism evidence="1 2">
    <name type="scientific">Neisseria brasiliensis</name>
    <dbReference type="NCBI Taxonomy" id="2666100"/>
    <lineage>
        <taxon>Bacteria</taxon>
        <taxon>Pseudomonadati</taxon>
        <taxon>Pseudomonadota</taxon>
        <taxon>Betaproteobacteria</taxon>
        <taxon>Neisseriales</taxon>
        <taxon>Neisseriaceae</taxon>
        <taxon>Neisseria</taxon>
    </lineage>
</organism>
<name>A0A7X2KYW1_9NEIS</name>
<dbReference type="EMBL" id="WJXO01000001">
    <property type="protein sequence ID" value="MRN37635.1"/>
    <property type="molecule type" value="Genomic_DNA"/>
</dbReference>